<sequence>MVSGSPSVLRALNDRSALEILLRESEVSRAQLETMTGLSKPATSQLLNRLEAVGLVKRVGLRDGGPGPRAQLWSLNAEAAYVAGIDVTATEIDVSIADLQGATVSHLTTPVIPGRGEAADALFGTVSEACALIDLNPSDLAHVTIGMPGAVDPVSGQLRYASDLPDWAGIDILRTLSDHLAVPVTVENDVNLVALNEMATGTALGATDFVLLWLSDRGVGSSVVLRGELLRGSTLGAGEIGFMPVPDLARATTPSTGFRYGDRLAQPAVLALAKAYGISAPTGTNAVTQALADKHSSTPGFLDDLARRIAAGLAGVVALIDPELIVLGGDVGLAGGEVLCNLIASSLAELVQQRVTIRPGQTDRGSVGAGAVQSAVIPARERYFAAGSTLDLPSA</sequence>
<evidence type="ECO:0000259" key="2">
    <source>
        <dbReference type="Pfam" id="PF12802"/>
    </source>
</evidence>
<dbReference type="InterPro" id="IPR000835">
    <property type="entry name" value="HTH_MarR-typ"/>
</dbReference>
<proteinExistence type="inferred from homology"/>
<accession>A0A5C8UTK4</accession>
<dbReference type="CDD" id="cd00090">
    <property type="entry name" value="HTH_ARSR"/>
    <property type="match status" value="1"/>
</dbReference>
<dbReference type="Gene3D" id="1.10.10.10">
    <property type="entry name" value="Winged helix-like DNA-binding domain superfamily/Winged helix DNA-binding domain"/>
    <property type="match status" value="1"/>
</dbReference>
<evidence type="ECO:0000256" key="1">
    <source>
        <dbReference type="ARBA" id="ARBA00006479"/>
    </source>
</evidence>
<dbReference type="Proteomes" id="UP000321379">
    <property type="component" value="Unassembled WGS sequence"/>
</dbReference>
<dbReference type="Pfam" id="PF12802">
    <property type="entry name" value="MarR_2"/>
    <property type="match status" value="1"/>
</dbReference>
<dbReference type="GO" id="GO:0003700">
    <property type="term" value="F:DNA-binding transcription factor activity"/>
    <property type="evidence" value="ECO:0007669"/>
    <property type="project" value="InterPro"/>
</dbReference>
<dbReference type="Pfam" id="PF00480">
    <property type="entry name" value="ROK"/>
    <property type="match status" value="1"/>
</dbReference>
<dbReference type="InterPro" id="IPR000600">
    <property type="entry name" value="ROK"/>
</dbReference>
<dbReference type="AlphaFoldDB" id="A0A5C8UTK4"/>
<dbReference type="SUPFAM" id="SSF53067">
    <property type="entry name" value="Actin-like ATPase domain"/>
    <property type="match status" value="1"/>
</dbReference>
<dbReference type="InterPro" id="IPR011991">
    <property type="entry name" value="ArsR-like_HTH"/>
</dbReference>
<keyword evidence="4" id="KW-1185">Reference proteome</keyword>
<name>A0A5C8UTK4_9MICO</name>
<dbReference type="EMBL" id="VRMG01000005">
    <property type="protein sequence ID" value="TXN31577.1"/>
    <property type="molecule type" value="Genomic_DNA"/>
</dbReference>
<dbReference type="SUPFAM" id="SSF46785">
    <property type="entry name" value="Winged helix' DNA-binding domain"/>
    <property type="match status" value="1"/>
</dbReference>
<dbReference type="Gene3D" id="3.30.420.40">
    <property type="match status" value="2"/>
</dbReference>
<dbReference type="PANTHER" id="PTHR18964">
    <property type="entry name" value="ROK (REPRESSOR, ORF, KINASE) FAMILY"/>
    <property type="match status" value="1"/>
</dbReference>
<gene>
    <name evidence="3" type="ORF">FVP33_04795</name>
</gene>
<dbReference type="PANTHER" id="PTHR18964:SF149">
    <property type="entry name" value="BIFUNCTIONAL UDP-N-ACETYLGLUCOSAMINE 2-EPIMERASE_N-ACETYLMANNOSAMINE KINASE"/>
    <property type="match status" value="1"/>
</dbReference>
<evidence type="ECO:0000313" key="4">
    <source>
        <dbReference type="Proteomes" id="UP000321379"/>
    </source>
</evidence>
<dbReference type="CDD" id="cd23763">
    <property type="entry name" value="ASKHA_ATPase_ROK"/>
    <property type="match status" value="1"/>
</dbReference>
<reference evidence="3 4" key="1">
    <citation type="submission" date="2019-08" db="EMBL/GenBank/DDBJ databases">
        <title>Bacterial whole genome sequence for Glaciihabitans sp. CHu50b-6-2.</title>
        <authorList>
            <person name="Jin L."/>
        </authorList>
    </citation>
    <scope>NUCLEOTIDE SEQUENCE [LARGE SCALE GENOMIC DNA]</scope>
    <source>
        <strain evidence="3 4">CHu50b-6-2</strain>
    </source>
</reference>
<comment type="similarity">
    <text evidence="1">Belongs to the ROK (NagC/XylR) family.</text>
</comment>
<dbReference type="InterPro" id="IPR036390">
    <property type="entry name" value="WH_DNA-bd_sf"/>
</dbReference>
<organism evidence="3 4">
    <name type="scientific">Lacisediminihabitans profunda</name>
    <dbReference type="NCBI Taxonomy" id="2594790"/>
    <lineage>
        <taxon>Bacteria</taxon>
        <taxon>Bacillati</taxon>
        <taxon>Actinomycetota</taxon>
        <taxon>Actinomycetes</taxon>
        <taxon>Micrococcales</taxon>
        <taxon>Microbacteriaceae</taxon>
        <taxon>Lacisediminihabitans</taxon>
    </lineage>
</organism>
<dbReference type="InterPro" id="IPR036388">
    <property type="entry name" value="WH-like_DNA-bd_sf"/>
</dbReference>
<evidence type="ECO:0000313" key="3">
    <source>
        <dbReference type="EMBL" id="TXN31577.1"/>
    </source>
</evidence>
<comment type="caution">
    <text evidence="3">The sequence shown here is derived from an EMBL/GenBank/DDBJ whole genome shotgun (WGS) entry which is preliminary data.</text>
</comment>
<protein>
    <submittedName>
        <fullName evidence="3">ROK family transcriptional regulator</fullName>
    </submittedName>
</protein>
<feature type="domain" description="HTH marR-type" evidence="2">
    <location>
        <begin position="17"/>
        <end position="59"/>
    </location>
</feature>
<dbReference type="InterPro" id="IPR043129">
    <property type="entry name" value="ATPase_NBD"/>
</dbReference>